<gene>
    <name evidence="4" type="ORF">CVT26_013099</name>
</gene>
<dbReference type="InterPro" id="IPR033121">
    <property type="entry name" value="PEPTIDASE_A1"/>
</dbReference>
<proteinExistence type="predicted"/>
<evidence type="ECO:0000259" key="3">
    <source>
        <dbReference type="PROSITE" id="PS51767"/>
    </source>
</evidence>
<dbReference type="Gene3D" id="2.40.70.10">
    <property type="entry name" value="Acid Proteases"/>
    <property type="match status" value="1"/>
</dbReference>
<dbReference type="InParanoid" id="A0A409YFE0"/>
<dbReference type="Proteomes" id="UP000284706">
    <property type="component" value="Unassembled WGS sequence"/>
</dbReference>
<dbReference type="InterPro" id="IPR021109">
    <property type="entry name" value="Peptidase_aspartic_dom_sf"/>
</dbReference>
<dbReference type="AlphaFoldDB" id="A0A409YFE0"/>
<feature type="non-terminal residue" evidence="4">
    <location>
        <position position="1"/>
    </location>
</feature>
<sequence length="304" mass="32365">AQTLLDTGNPTAELPVKLFNDIYSRIPGSALYTGSQGSFWVIPCDTVTNLEFSFAGVRYPIHPLDLSTIETFTLAGKEYTACISAFQSAEDEDFSTNGFDIALGDSFLRNVYSTFNFGDDLVNGPTSDSFIQLLPTLDHAKAITEVTTVRRQTLATFPPEIDPAKLVGMLSQADSEADAGATTTSPASDAYAPSPNHNTHTELTPTQIDVTVPGGDGQTASQDGTVVDKYGPIIVALLAANLLVLLVLVILGILSYMRRGSSSKKNGRRGVLDSKGAPVYAPVKGADAEEAQGFSQVNFERYGP</sequence>
<reference evidence="4 5" key="1">
    <citation type="journal article" date="2018" name="Evol. Lett.">
        <title>Horizontal gene cluster transfer increased hallucinogenic mushroom diversity.</title>
        <authorList>
            <person name="Reynolds H.T."/>
            <person name="Vijayakumar V."/>
            <person name="Gluck-Thaler E."/>
            <person name="Korotkin H.B."/>
            <person name="Matheny P.B."/>
            <person name="Slot J.C."/>
        </authorList>
    </citation>
    <scope>NUCLEOTIDE SEQUENCE [LARGE SCALE GENOMIC DNA]</scope>
    <source>
        <strain evidence="4 5">SRW20</strain>
    </source>
</reference>
<comment type="caution">
    <text evidence="4">The sequence shown here is derived from an EMBL/GenBank/DDBJ whole genome shotgun (WGS) entry which is preliminary data.</text>
</comment>
<keyword evidence="2" id="KW-1133">Transmembrane helix</keyword>
<dbReference type="Pfam" id="PF00026">
    <property type="entry name" value="Asp"/>
    <property type="match status" value="1"/>
</dbReference>
<feature type="region of interest" description="Disordered" evidence="1">
    <location>
        <begin position="175"/>
        <end position="202"/>
    </location>
</feature>
<dbReference type="OrthoDB" id="3068661at2759"/>
<feature type="transmembrane region" description="Helical" evidence="2">
    <location>
        <begin position="230"/>
        <end position="256"/>
    </location>
</feature>
<dbReference type="PROSITE" id="PS51767">
    <property type="entry name" value="PEPTIDASE_A1"/>
    <property type="match status" value="1"/>
</dbReference>
<evidence type="ECO:0000313" key="5">
    <source>
        <dbReference type="Proteomes" id="UP000284706"/>
    </source>
</evidence>
<protein>
    <recommendedName>
        <fullName evidence="3">Peptidase A1 domain-containing protein</fullName>
    </recommendedName>
</protein>
<evidence type="ECO:0000256" key="1">
    <source>
        <dbReference type="SAM" id="MobiDB-lite"/>
    </source>
</evidence>
<dbReference type="SUPFAM" id="SSF50630">
    <property type="entry name" value="Acid proteases"/>
    <property type="match status" value="1"/>
</dbReference>
<dbReference type="EMBL" id="NHYE01000912">
    <property type="protein sequence ID" value="PPR01701.1"/>
    <property type="molecule type" value="Genomic_DNA"/>
</dbReference>
<keyword evidence="2" id="KW-0812">Transmembrane</keyword>
<accession>A0A409YFE0</accession>
<organism evidence="4 5">
    <name type="scientific">Gymnopilus dilepis</name>
    <dbReference type="NCBI Taxonomy" id="231916"/>
    <lineage>
        <taxon>Eukaryota</taxon>
        <taxon>Fungi</taxon>
        <taxon>Dikarya</taxon>
        <taxon>Basidiomycota</taxon>
        <taxon>Agaricomycotina</taxon>
        <taxon>Agaricomycetes</taxon>
        <taxon>Agaricomycetidae</taxon>
        <taxon>Agaricales</taxon>
        <taxon>Agaricineae</taxon>
        <taxon>Hymenogastraceae</taxon>
        <taxon>Gymnopilus</taxon>
    </lineage>
</organism>
<name>A0A409YFE0_9AGAR</name>
<keyword evidence="2" id="KW-0472">Membrane</keyword>
<evidence type="ECO:0000313" key="4">
    <source>
        <dbReference type="EMBL" id="PPR01701.1"/>
    </source>
</evidence>
<keyword evidence="5" id="KW-1185">Reference proteome</keyword>
<dbReference type="STRING" id="231916.A0A409YFE0"/>
<evidence type="ECO:0000256" key="2">
    <source>
        <dbReference type="SAM" id="Phobius"/>
    </source>
</evidence>
<feature type="domain" description="Peptidase A1" evidence="3">
    <location>
        <begin position="1"/>
        <end position="125"/>
    </location>
</feature>